<name>K4ANZ6_SETIT</name>
<sequence length="64" mass="7254">MTVTASSRELALLRKRWRPRMKLERVMELRLPRSRGRWAASCRSAATTGAPAYRWAPARAAGGR</sequence>
<protein>
    <submittedName>
        <fullName evidence="1">Uncharacterized protein</fullName>
    </submittedName>
</protein>
<proteinExistence type="predicted"/>
<accession>K4ANZ6</accession>
<dbReference type="InParanoid" id="K4ANZ6"/>
<dbReference type="HOGENOM" id="CLU_2871920_0_0_1"/>
<reference evidence="1" key="2">
    <citation type="submission" date="2018-08" db="UniProtKB">
        <authorList>
            <consortium name="EnsemblPlants"/>
        </authorList>
    </citation>
    <scope>IDENTIFICATION</scope>
    <source>
        <strain evidence="1">Yugu1</strain>
    </source>
</reference>
<reference evidence="2" key="1">
    <citation type="journal article" date="2012" name="Nat. Biotechnol.">
        <title>Reference genome sequence of the model plant Setaria.</title>
        <authorList>
            <person name="Bennetzen J.L."/>
            <person name="Schmutz J."/>
            <person name="Wang H."/>
            <person name="Percifield R."/>
            <person name="Hawkins J."/>
            <person name="Pontaroli A.C."/>
            <person name="Estep M."/>
            <person name="Feng L."/>
            <person name="Vaughn J.N."/>
            <person name="Grimwood J."/>
            <person name="Jenkins J."/>
            <person name="Barry K."/>
            <person name="Lindquist E."/>
            <person name="Hellsten U."/>
            <person name="Deshpande S."/>
            <person name="Wang X."/>
            <person name="Wu X."/>
            <person name="Mitros T."/>
            <person name="Triplett J."/>
            <person name="Yang X."/>
            <person name="Ye C.Y."/>
            <person name="Mauro-Herrera M."/>
            <person name="Wang L."/>
            <person name="Li P."/>
            <person name="Sharma M."/>
            <person name="Sharma R."/>
            <person name="Ronald P.C."/>
            <person name="Panaud O."/>
            <person name="Kellogg E.A."/>
            <person name="Brutnell T.P."/>
            <person name="Doust A.N."/>
            <person name="Tuskan G.A."/>
            <person name="Rokhsar D."/>
            <person name="Devos K.M."/>
        </authorList>
    </citation>
    <scope>NUCLEOTIDE SEQUENCE [LARGE SCALE GENOMIC DNA]</scope>
    <source>
        <strain evidence="2">cv. Yugu1</strain>
    </source>
</reference>
<dbReference type="Proteomes" id="UP000004995">
    <property type="component" value="Unassembled WGS sequence"/>
</dbReference>
<evidence type="ECO:0000313" key="1">
    <source>
        <dbReference type="EnsemblPlants" id="KQK90538"/>
    </source>
</evidence>
<dbReference type="AlphaFoldDB" id="K4ANZ6"/>
<keyword evidence="2" id="KW-1185">Reference proteome</keyword>
<organism evidence="1 2">
    <name type="scientific">Setaria italica</name>
    <name type="common">Foxtail millet</name>
    <name type="synonym">Panicum italicum</name>
    <dbReference type="NCBI Taxonomy" id="4555"/>
    <lineage>
        <taxon>Eukaryota</taxon>
        <taxon>Viridiplantae</taxon>
        <taxon>Streptophyta</taxon>
        <taxon>Embryophyta</taxon>
        <taxon>Tracheophyta</taxon>
        <taxon>Spermatophyta</taxon>
        <taxon>Magnoliopsida</taxon>
        <taxon>Liliopsida</taxon>
        <taxon>Poales</taxon>
        <taxon>Poaceae</taxon>
        <taxon>PACMAD clade</taxon>
        <taxon>Panicoideae</taxon>
        <taxon>Panicodae</taxon>
        <taxon>Paniceae</taxon>
        <taxon>Cenchrinae</taxon>
        <taxon>Setaria</taxon>
    </lineage>
</organism>
<dbReference type="Gramene" id="KQK90538">
    <property type="protein sequence ID" value="KQK90538"/>
    <property type="gene ID" value="SETIT_040644mg"/>
</dbReference>
<dbReference type="EnsemblPlants" id="KQK90538">
    <property type="protein sequence ID" value="KQK90538"/>
    <property type="gene ID" value="SETIT_040644mg"/>
</dbReference>
<evidence type="ECO:0000313" key="2">
    <source>
        <dbReference type="Proteomes" id="UP000004995"/>
    </source>
</evidence>
<dbReference type="EMBL" id="AGNK02005945">
    <property type="status" value="NOT_ANNOTATED_CDS"/>
    <property type="molecule type" value="Genomic_DNA"/>
</dbReference>